<dbReference type="Pfam" id="PF01047">
    <property type="entry name" value="MarR"/>
    <property type="match status" value="1"/>
</dbReference>
<dbReference type="InterPro" id="IPR023187">
    <property type="entry name" value="Tscrpt_reg_MarR-type_CS"/>
</dbReference>
<comment type="caution">
    <text evidence="5">The sequence shown here is derived from an EMBL/GenBank/DDBJ whole genome shotgun (WGS) entry which is preliminary data.</text>
</comment>
<dbReference type="PROSITE" id="PS01117">
    <property type="entry name" value="HTH_MARR_1"/>
    <property type="match status" value="1"/>
</dbReference>
<evidence type="ECO:0000256" key="1">
    <source>
        <dbReference type="ARBA" id="ARBA00023015"/>
    </source>
</evidence>
<name>A0A8J6XU12_9CYAN</name>
<evidence type="ECO:0000313" key="5">
    <source>
        <dbReference type="EMBL" id="MBD2773908.1"/>
    </source>
</evidence>
<dbReference type="GO" id="GO:0003700">
    <property type="term" value="F:DNA-binding transcription factor activity"/>
    <property type="evidence" value="ECO:0007669"/>
    <property type="project" value="InterPro"/>
</dbReference>
<feature type="domain" description="HTH marR-type" evidence="4">
    <location>
        <begin position="22"/>
        <end position="157"/>
    </location>
</feature>
<dbReference type="PRINTS" id="PR00598">
    <property type="entry name" value="HTHMARR"/>
</dbReference>
<keyword evidence="3" id="KW-0804">Transcription</keyword>
<dbReference type="InterPro" id="IPR036388">
    <property type="entry name" value="WH-like_DNA-bd_sf"/>
</dbReference>
<protein>
    <submittedName>
        <fullName evidence="5">MarR family transcriptional regulator</fullName>
    </submittedName>
</protein>
<evidence type="ECO:0000259" key="4">
    <source>
        <dbReference type="PROSITE" id="PS50995"/>
    </source>
</evidence>
<dbReference type="SUPFAM" id="SSF46785">
    <property type="entry name" value="Winged helix' DNA-binding domain"/>
    <property type="match status" value="1"/>
</dbReference>
<reference evidence="5" key="1">
    <citation type="submission" date="2020-09" db="EMBL/GenBank/DDBJ databases">
        <title>Iningainema tapete sp. nov. (Scytonemataceae, Cyanobacteria) from greenhouses in central Florida (USA) produces two types of nodularin with biosynthetic potential for microcystin-LR and anabaenopeptins.</title>
        <authorList>
            <person name="Berthold D.E."/>
            <person name="Lefler F.W."/>
            <person name="Huang I.-S."/>
            <person name="Abdulla H."/>
            <person name="Zimba P.V."/>
            <person name="Laughinghouse H.D. IV."/>
        </authorList>
    </citation>
    <scope>NUCLEOTIDE SEQUENCE</scope>
    <source>
        <strain evidence="5">BLCCT55</strain>
    </source>
</reference>
<evidence type="ECO:0000256" key="2">
    <source>
        <dbReference type="ARBA" id="ARBA00023125"/>
    </source>
</evidence>
<accession>A0A8J6XU12</accession>
<proteinExistence type="predicted"/>
<evidence type="ECO:0000313" key="6">
    <source>
        <dbReference type="Proteomes" id="UP000629098"/>
    </source>
</evidence>
<dbReference type="GO" id="GO:0003677">
    <property type="term" value="F:DNA binding"/>
    <property type="evidence" value="ECO:0007669"/>
    <property type="project" value="UniProtKB-KW"/>
</dbReference>
<dbReference type="InterPro" id="IPR036390">
    <property type="entry name" value="WH_DNA-bd_sf"/>
</dbReference>
<gene>
    <name evidence="5" type="ORF">ICL16_17970</name>
</gene>
<evidence type="ECO:0000256" key="3">
    <source>
        <dbReference type="ARBA" id="ARBA00023163"/>
    </source>
</evidence>
<dbReference type="PANTHER" id="PTHR42756:SF1">
    <property type="entry name" value="TRANSCRIPTIONAL REPRESSOR OF EMRAB OPERON"/>
    <property type="match status" value="1"/>
</dbReference>
<dbReference type="Proteomes" id="UP000629098">
    <property type="component" value="Unassembled WGS sequence"/>
</dbReference>
<dbReference type="RefSeq" id="WP_190830242.1">
    <property type="nucleotide sequence ID" value="NZ_CAWPPI010000061.1"/>
</dbReference>
<dbReference type="SMART" id="SM00347">
    <property type="entry name" value="HTH_MARR"/>
    <property type="match status" value="1"/>
</dbReference>
<organism evidence="5 6">
    <name type="scientific">Iningainema tapete BLCC-T55</name>
    <dbReference type="NCBI Taxonomy" id="2748662"/>
    <lineage>
        <taxon>Bacteria</taxon>
        <taxon>Bacillati</taxon>
        <taxon>Cyanobacteriota</taxon>
        <taxon>Cyanophyceae</taxon>
        <taxon>Nostocales</taxon>
        <taxon>Scytonemataceae</taxon>
        <taxon>Iningainema tapete</taxon>
    </lineage>
</organism>
<dbReference type="InterPro" id="IPR000835">
    <property type="entry name" value="HTH_MarR-typ"/>
</dbReference>
<keyword evidence="1" id="KW-0805">Transcription regulation</keyword>
<keyword evidence="6" id="KW-1185">Reference proteome</keyword>
<dbReference type="EMBL" id="JACXAE010000061">
    <property type="protein sequence ID" value="MBD2773908.1"/>
    <property type="molecule type" value="Genomic_DNA"/>
</dbReference>
<sequence>MDYVDYILKQWSDERPDLDGSAMGIIGRIVRLARHFERKIQNNLVAFDLSIGEFEVLATLRRSGAPYQLSPTDLYKSVMLSSGAMTNRVDRLEQAGLVYRSRDKSDRRGVLVCLTPEGLTLIDQVIAVHFASMQQLLAELTPVEQKLITDSLRKLLLTFEESTCD</sequence>
<dbReference type="Gene3D" id="1.10.10.10">
    <property type="entry name" value="Winged helix-like DNA-binding domain superfamily/Winged helix DNA-binding domain"/>
    <property type="match status" value="1"/>
</dbReference>
<keyword evidence="2" id="KW-0238">DNA-binding</keyword>
<dbReference type="AlphaFoldDB" id="A0A8J6XU12"/>
<dbReference type="PANTHER" id="PTHR42756">
    <property type="entry name" value="TRANSCRIPTIONAL REGULATOR, MARR"/>
    <property type="match status" value="1"/>
</dbReference>
<dbReference type="PROSITE" id="PS50995">
    <property type="entry name" value="HTH_MARR_2"/>
    <property type="match status" value="1"/>
</dbReference>